<dbReference type="Proteomes" id="UP000003835">
    <property type="component" value="Unassembled WGS sequence"/>
</dbReference>
<accession>B4W008</accession>
<dbReference type="EMBL" id="DS989864">
    <property type="protein sequence ID" value="EDX72468.1"/>
    <property type="molecule type" value="Genomic_DNA"/>
</dbReference>
<protein>
    <submittedName>
        <fullName evidence="1">Uncharacterized protein</fullName>
    </submittedName>
</protein>
<proteinExistence type="predicted"/>
<dbReference type="RefSeq" id="WP_006104444.1">
    <property type="nucleotide sequence ID" value="NZ_DS989864.1"/>
</dbReference>
<evidence type="ECO:0000313" key="1">
    <source>
        <dbReference type="EMBL" id="EDX72468.1"/>
    </source>
</evidence>
<dbReference type="STRING" id="118168.MC7420_3540"/>
<dbReference type="AlphaFoldDB" id="B4W008"/>
<gene>
    <name evidence="1" type="ORF">MC7420_3540</name>
</gene>
<dbReference type="OrthoDB" id="510160at2"/>
<sequence>MAEWTTQQLRGWHNHKTSCDEKVQQSKKHIQNYESFVHQWLKQSKLLSQLIASAWLEGEKATQIREIFTSFSTGHDDSELRALLTGQKPDLWNKCIFDPDEIQIYRFEVSWETFDGKVIDNHQAVLDQKPPYFTIVLPFPPRPALSEFTVTLDQIQSWVNAPIQEDGNGLIENPFPPYPYIPTTCS</sequence>
<evidence type="ECO:0000313" key="2">
    <source>
        <dbReference type="Proteomes" id="UP000003835"/>
    </source>
</evidence>
<keyword evidence="2" id="KW-1185">Reference proteome</keyword>
<organism evidence="1 2">
    <name type="scientific">Coleofasciculus chthonoplastes PCC 7420</name>
    <dbReference type="NCBI Taxonomy" id="118168"/>
    <lineage>
        <taxon>Bacteria</taxon>
        <taxon>Bacillati</taxon>
        <taxon>Cyanobacteriota</taxon>
        <taxon>Cyanophyceae</taxon>
        <taxon>Coleofasciculales</taxon>
        <taxon>Coleofasciculaceae</taxon>
        <taxon>Coleofasciculus</taxon>
    </lineage>
</organism>
<reference evidence="1 2" key="1">
    <citation type="submission" date="2008-07" db="EMBL/GenBank/DDBJ databases">
        <authorList>
            <person name="Tandeau de Marsac N."/>
            <person name="Ferriera S."/>
            <person name="Johnson J."/>
            <person name="Kravitz S."/>
            <person name="Beeson K."/>
            <person name="Sutton G."/>
            <person name="Rogers Y.-H."/>
            <person name="Friedman R."/>
            <person name="Frazier M."/>
            <person name="Venter J.C."/>
        </authorList>
    </citation>
    <scope>NUCLEOTIDE SEQUENCE [LARGE SCALE GENOMIC DNA]</scope>
    <source>
        <strain evidence="1 2">PCC 7420</strain>
    </source>
</reference>
<name>B4W008_9CYAN</name>
<dbReference type="HOGENOM" id="CLU_1452125_0_0_3"/>